<dbReference type="CDD" id="cd07361">
    <property type="entry name" value="MEMO_like"/>
    <property type="match status" value="1"/>
</dbReference>
<dbReference type="SMART" id="SM00854">
    <property type="entry name" value="PGA_cap"/>
    <property type="match status" value="1"/>
</dbReference>
<accession>A0A1G1YHB4</accession>
<dbReference type="Pfam" id="PF01875">
    <property type="entry name" value="Memo"/>
    <property type="match status" value="1"/>
</dbReference>
<dbReference type="CDD" id="cd07381">
    <property type="entry name" value="MPP_CapA"/>
    <property type="match status" value="1"/>
</dbReference>
<reference evidence="3 4" key="1">
    <citation type="journal article" date="2016" name="Nat. Commun.">
        <title>Thousands of microbial genomes shed light on interconnected biogeochemical processes in an aquifer system.</title>
        <authorList>
            <person name="Anantharaman K."/>
            <person name="Brown C.T."/>
            <person name="Hug L.A."/>
            <person name="Sharon I."/>
            <person name="Castelle C.J."/>
            <person name="Probst A.J."/>
            <person name="Thomas B.C."/>
            <person name="Singh A."/>
            <person name="Wilkins M.J."/>
            <person name="Karaoz U."/>
            <person name="Brodie E.L."/>
            <person name="Williams K.H."/>
            <person name="Hubbard S.S."/>
            <person name="Banfield J.F."/>
        </authorList>
    </citation>
    <scope>NUCLEOTIDE SEQUENCE [LARGE SCALE GENOMIC DNA]</scope>
</reference>
<dbReference type="NCBIfam" id="TIGR04336">
    <property type="entry name" value="AmmeMemoSam_B"/>
    <property type="match status" value="1"/>
</dbReference>
<dbReference type="PANTHER" id="PTHR33393">
    <property type="entry name" value="POLYGLUTAMINE SYNTHESIS ACCESSORY PROTEIN RV0574C-RELATED"/>
    <property type="match status" value="1"/>
</dbReference>
<evidence type="ECO:0000256" key="1">
    <source>
        <dbReference type="ARBA" id="ARBA00005662"/>
    </source>
</evidence>
<organism evidence="3 4">
    <name type="scientific">Candidatus Buchananbacteria bacterium RIFCSPHIGHO2_02_FULL_56_16</name>
    <dbReference type="NCBI Taxonomy" id="1797542"/>
    <lineage>
        <taxon>Bacteria</taxon>
        <taxon>Candidatus Buchananiibacteriota</taxon>
    </lineage>
</organism>
<sequence length="588" mass="64195">MIRNQKRALIVTAVAGLSLIGLFAVFFVVAEPELFWPEDVEVTEATLHAAYPADKAFFETAYEFEGKNLGLSGQRVVAGIIPHHLLAADLIADFFRNLEGADVDAVVLLGPNHFSAGQSDLITSAYDWQTPYGVLSHDAELLTGLQGIGAVAEEAVMHGEHAITSEVAFIKRTFPRATFLPVILKPGVDEQAATKLAEALFKISQNKKILVLASVDFSHYKTSLEAQRDDERSIAAIRSFDFRGVYRIEADSPPSIYTLLKFSQLNRARFSLLANTNSALLAGKPDLLSTTSYVTGFFVQGNAKLLFVGDVMLDRNVKTLVDGKGLAYIFGDLVKQRFFDGYDLVGANLEGAVTNGGEHYQPVKEFDFAFRPETVADLKGYGFTFFNLANNHFDDQGTRGMEETRKNLRDLGFDFSGCQNGVVADCSATTVAIGGKKVGLVGLSLVGAKLDVKKAEAVVSALKGSVDWVIVSIHWGEEYDQYVNTAQQNLAHALIDRGADAIVGHHPHVVQGVEVYKNKPIFYSLGNFIFDQYFSVETQQGLAVSLEFSDDGVAYALQPFKAAAGRITLLAGQEKQDFLDEVMKKSSQ</sequence>
<dbReference type="InterPro" id="IPR029052">
    <property type="entry name" value="Metallo-depent_PP-like"/>
</dbReference>
<dbReference type="InterPro" id="IPR019079">
    <property type="entry name" value="Capsule_synth_CapA"/>
</dbReference>
<dbReference type="AlphaFoldDB" id="A0A1G1YHB4"/>
<dbReference type="InterPro" id="IPR002737">
    <property type="entry name" value="MEMO1_fam"/>
</dbReference>
<evidence type="ECO:0000313" key="3">
    <source>
        <dbReference type="EMBL" id="OGY51745.1"/>
    </source>
</evidence>
<dbReference type="PANTHER" id="PTHR33393:SF11">
    <property type="entry name" value="POLYGLUTAMINE SYNTHESIS ACCESSORY PROTEIN RV0574C-RELATED"/>
    <property type="match status" value="1"/>
</dbReference>
<gene>
    <name evidence="3" type="ORF">A3J59_03700</name>
</gene>
<comment type="caution">
    <text evidence="3">The sequence shown here is derived from an EMBL/GenBank/DDBJ whole genome shotgun (WGS) entry which is preliminary data.</text>
</comment>
<dbReference type="Pfam" id="PF09587">
    <property type="entry name" value="PGA_cap"/>
    <property type="match status" value="1"/>
</dbReference>
<comment type="similarity">
    <text evidence="1">Belongs to the CapA family.</text>
</comment>
<dbReference type="InterPro" id="IPR052169">
    <property type="entry name" value="CW_Biosynth-Accessory"/>
</dbReference>
<dbReference type="EMBL" id="MHIL01000015">
    <property type="protein sequence ID" value="OGY51745.1"/>
    <property type="molecule type" value="Genomic_DNA"/>
</dbReference>
<evidence type="ECO:0000259" key="2">
    <source>
        <dbReference type="SMART" id="SM00854"/>
    </source>
</evidence>
<evidence type="ECO:0000313" key="4">
    <source>
        <dbReference type="Proteomes" id="UP000177310"/>
    </source>
</evidence>
<dbReference type="Gene3D" id="3.60.21.10">
    <property type="match status" value="1"/>
</dbReference>
<dbReference type="STRING" id="1797542.A3J59_03700"/>
<dbReference type="Gene3D" id="3.40.830.10">
    <property type="entry name" value="LigB-like"/>
    <property type="match status" value="1"/>
</dbReference>
<protein>
    <submittedName>
        <fullName evidence="3">AmmeMemoRadiSam system protein B</fullName>
    </submittedName>
</protein>
<name>A0A1G1YHB4_9BACT</name>
<dbReference type="Proteomes" id="UP000177310">
    <property type="component" value="Unassembled WGS sequence"/>
</dbReference>
<dbReference type="SUPFAM" id="SSF56300">
    <property type="entry name" value="Metallo-dependent phosphatases"/>
    <property type="match status" value="1"/>
</dbReference>
<proteinExistence type="inferred from homology"/>
<feature type="domain" description="Capsule synthesis protein CapA" evidence="2">
    <location>
        <begin position="304"/>
        <end position="532"/>
    </location>
</feature>